<sequence length="174" mass="19194">MRYPPSPPPSSKTHSEPLNSHAFPCLHKETRTTKIQKHKLSSLHLVISGIGIPRVIGCPVIRGGPRISDMDATAENAAYPKIKYRIEEGHVPCVKPPGPVIFSIPSDENRGLIAAGMQLAIYNTLGRIRENRRRPIEGVTRNGRVTMNLLSISVLPELANSLRLQKHNSTKSND</sequence>
<reference evidence="2 3" key="1">
    <citation type="journal article" date="2019" name="Sci. Rep.">
        <title>Orb-weaving spider Araneus ventricosus genome elucidates the spidroin gene catalogue.</title>
        <authorList>
            <person name="Kono N."/>
            <person name="Nakamura H."/>
            <person name="Ohtoshi R."/>
            <person name="Moran D.A.P."/>
            <person name="Shinohara A."/>
            <person name="Yoshida Y."/>
            <person name="Fujiwara M."/>
            <person name="Mori M."/>
            <person name="Tomita M."/>
            <person name="Arakawa K."/>
        </authorList>
    </citation>
    <scope>NUCLEOTIDE SEQUENCE [LARGE SCALE GENOMIC DNA]</scope>
</reference>
<evidence type="ECO:0000256" key="1">
    <source>
        <dbReference type="SAM" id="MobiDB-lite"/>
    </source>
</evidence>
<dbReference type="EMBL" id="BGPR01035949">
    <property type="protein sequence ID" value="GBO10994.1"/>
    <property type="molecule type" value="Genomic_DNA"/>
</dbReference>
<keyword evidence="3" id="KW-1185">Reference proteome</keyword>
<comment type="caution">
    <text evidence="2">The sequence shown here is derived from an EMBL/GenBank/DDBJ whole genome shotgun (WGS) entry which is preliminary data.</text>
</comment>
<dbReference type="AlphaFoldDB" id="A0A4Y2UFV9"/>
<gene>
    <name evidence="2" type="ORF">AVEN_29961_1</name>
</gene>
<organism evidence="2 3">
    <name type="scientific">Araneus ventricosus</name>
    <name type="common">Orbweaver spider</name>
    <name type="synonym">Epeira ventricosa</name>
    <dbReference type="NCBI Taxonomy" id="182803"/>
    <lineage>
        <taxon>Eukaryota</taxon>
        <taxon>Metazoa</taxon>
        <taxon>Ecdysozoa</taxon>
        <taxon>Arthropoda</taxon>
        <taxon>Chelicerata</taxon>
        <taxon>Arachnida</taxon>
        <taxon>Araneae</taxon>
        <taxon>Araneomorphae</taxon>
        <taxon>Entelegynae</taxon>
        <taxon>Araneoidea</taxon>
        <taxon>Araneidae</taxon>
        <taxon>Araneus</taxon>
    </lineage>
</organism>
<proteinExistence type="predicted"/>
<dbReference type="Proteomes" id="UP000499080">
    <property type="component" value="Unassembled WGS sequence"/>
</dbReference>
<feature type="region of interest" description="Disordered" evidence="1">
    <location>
        <begin position="1"/>
        <end position="20"/>
    </location>
</feature>
<evidence type="ECO:0000313" key="2">
    <source>
        <dbReference type="EMBL" id="GBO10994.1"/>
    </source>
</evidence>
<accession>A0A4Y2UFV9</accession>
<feature type="compositionally biased region" description="Pro residues" evidence="1">
    <location>
        <begin position="1"/>
        <end position="10"/>
    </location>
</feature>
<evidence type="ECO:0000313" key="3">
    <source>
        <dbReference type="Proteomes" id="UP000499080"/>
    </source>
</evidence>
<protein>
    <submittedName>
        <fullName evidence="2">Uncharacterized protein</fullName>
    </submittedName>
</protein>
<name>A0A4Y2UFV9_ARAVE</name>